<feature type="transmembrane region" description="Helical" evidence="6">
    <location>
        <begin position="120"/>
        <end position="144"/>
    </location>
</feature>
<keyword evidence="5 6" id="KW-0472">Membrane</keyword>
<proteinExistence type="predicted"/>
<dbReference type="PANTHER" id="PTHR30250:SF28">
    <property type="entry name" value="POLYSACCHARIDE BIOSYNTHESIS PROTEIN"/>
    <property type="match status" value="1"/>
</dbReference>
<keyword evidence="8" id="KW-1185">Reference proteome</keyword>
<dbReference type="RefSeq" id="WP_073715615.1">
    <property type="nucleotide sequence ID" value="NZ_MQVR01000004.1"/>
</dbReference>
<evidence type="ECO:0000256" key="1">
    <source>
        <dbReference type="ARBA" id="ARBA00004651"/>
    </source>
</evidence>
<feature type="transmembrane region" description="Helical" evidence="6">
    <location>
        <begin position="341"/>
        <end position="361"/>
    </location>
</feature>
<dbReference type="EMBL" id="MQVR01000004">
    <property type="protein sequence ID" value="OKL54957.1"/>
    <property type="molecule type" value="Genomic_DNA"/>
</dbReference>
<accession>A0A1Q5Q551</accession>
<gene>
    <name evidence="7" type="ORF">BSZ39_01385</name>
</gene>
<feature type="transmembrane region" description="Helical" evidence="6">
    <location>
        <begin position="368"/>
        <end position="387"/>
    </location>
</feature>
<keyword evidence="3 6" id="KW-0812">Transmembrane</keyword>
<dbReference type="GO" id="GO:0005886">
    <property type="term" value="C:plasma membrane"/>
    <property type="evidence" value="ECO:0007669"/>
    <property type="project" value="UniProtKB-SubCell"/>
</dbReference>
<evidence type="ECO:0008006" key="9">
    <source>
        <dbReference type="Google" id="ProtNLM"/>
    </source>
</evidence>
<feature type="transmembrane region" description="Helical" evidence="6">
    <location>
        <begin position="299"/>
        <end position="321"/>
    </location>
</feature>
<keyword evidence="4 6" id="KW-1133">Transmembrane helix</keyword>
<dbReference type="Pfam" id="PF13440">
    <property type="entry name" value="Polysacc_synt_3"/>
    <property type="match status" value="1"/>
</dbReference>
<feature type="transmembrane region" description="Helical" evidence="6">
    <location>
        <begin position="12"/>
        <end position="36"/>
    </location>
</feature>
<dbReference type="InterPro" id="IPR050833">
    <property type="entry name" value="Poly_Biosynth_Transport"/>
</dbReference>
<feature type="transmembrane region" description="Helical" evidence="6">
    <location>
        <begin position="237"/>
        <end position="257"/>
    </location>
</feature>
<dbReference type="OrthoDB" id="3831435at2"/>
<keyword evidence="2" id="KW-1003">Cell membrane</keyword>
<evidence type="ECO:0000313" key="7">
    <source>
        <dbReference type="EMBL" id="OKL54957.1"/>
    </source>
</evidence>
<dbReference type="Proteomes" id="UP000185628">
    <property type="component" value="Unassembled WGS sequence"/>
</dbReference>
<comment type="subcellular location">
    <subcellularLocation>
        <location evidence="1">Cell membrane</location>
        <topology evidence="1">Multi-pass membrane protein</topology>
    </subcellularLocation>
</comment>
<evidence type="ECO:0000256" key="3">
    <source>
        <dbReference type="ARBA" id="ARBA00022692"/>
    </source>
</evidence>
<feature type="transmembrane region" description="Helical" evidence="6">
    <location>
        <begin position="165"/>
        <end position="187"/>
    </location>
</feature>
<evidence type="ECO:0000313" key="8">
    <source>
        <dbReference type="Proteomes" id="UP000185628"/>
    </source>
</evidence>
<name>A0A1Q5Q551_9ACTO</name>
<dbReference type="PANTHER" id="PTHR30250">
    <property type="entry name" value="PST FAMILY PREDICTED COLANIC ACID TRANSPORTER"/>
    <property type="match status" value="1"/>
</dbReference>
<evidence type="ECO:0000256" key="6">
    <source>
        <dbReference type="SAM" id="Phobius"/>
    </source>
</evidence>
<evidence type="ECO:0000256" key="4">
    <source>
        <dbReference type="ARBA" id="ARBA00022989"/>
    </source>
</evidence>
<feature type="transmembrane region" description="Helical" evidence="6">
    <location>
        <begin position="48"/>
        <end position="67"/>
    </location>
</feature>
<reference evidence="8" key="1">
    <citation type="submission" date="2016-12" db="EMBL/GenBank/DDBJ databases">
        <authorList>
            <person name="Meng X."/>
        </authorList>
    </citation>
    <scope>NUCLEOTIDE SEQUENCE [LARGE SCALE GENOMIC DNA]</scope>
    <source>
        <strain evidence="8">DSM 19116</strain>
    </source>
</reference>
<sequence length="430" mass="46921">MRERWKTLTVKYPILVSISTLLSGTMVAQLIGILTQPILGRIYTEEQFGLHAILLAIPLTVVAVGALRYDMAIMLPSDESESRRLLRASLAIIGILSLLTTLVTWVFRTPISELVNAPELAPWLPISGLIVATLGGIGTITFWLNRQLEYGTISRNRMLMAGAQAGGQIGAHYVGLGGLFGLVWGQILAQGAAIGLLAHRARDAIFTPSGCTTPLKELFSRYKKMPLLNAPNALVDAFRINGIVVLLGMAYSAAIVGQFGRSWGLMQAPVTLIAGAISQVFYQRFATAKRGELYKLVRLSVLVAIGAAAIPFLILFVIAPWLVPWFLGPTWELAGVISQALIPWLFIMVATSPISTVFVVVNRQQDMLMFAIAYALIPLSLIFLFGAKLDIVAMMWLISATMSIMLIGLTALTLWVAHRFDHGEETYEVE</sequence>
<feature type="transmembrane region" description="Helical" evidence="6">
    <location>
        <begin position="393"/>
        <end position="417"/>
    </location>
</feature>
<feature type="transmembrane region" description="Helical" evidence="6">
    <location>
        <begin position="88"/>
        <end position="108"/>
    </location>
</feature>
<protein>
    <recommendedName>
        <fullName evidence="9">Membrane protein involved in the export of O-antigen and teichoic acid</fullName>
    </recommendedName>
</protein>
<organism evidence="7 8">
    <name type="scientific">Bowdeniella nasicola</name>
    <dbReference type="NCBI Taxonomy" id="208480"/>
    <lineage>
        <taxon>Bacteria</taxon>
        <taxon>Bacillati</taxon>
        <taxon>Actinomycetota</taxon>
        <taxon>Actinomycetes</taxon>
        <taxon>Actinomycetales</taxon>
        <taxon>Actinomycetaceae</taxon>
        <taxon>Bowdeniella</taxon>
    </lineage>
</organism>
<comment type="caution">
    <text evidence="7">The sequence shown here is derived from an EMBL/GenBank/DDBJ whole genome shotgun (WGS) entry which is preliminary data.</text>
</comment>
<evidence type="ECO:0000256" key="2">
    <source>
        <dbReference type="ARBA" id="ARBA00022475"/>
    </source>
</evidence>
<dbReference type="AlphaFoldDB" id="A0A1Q5Q551"/>
<evidence type="ECO:0000256" key="5">
    <source>
        <dbReference type="ARBA" id="ARBA00023136"/>
    </source>
</evidence>